<evidence type="ECO:0000313" key="2">
    <source>
        <dbReference type="EMBL" id="KZC12721.1"/>
    </source>
</evidence>
<feature type="compositionally biased region" description="Polar residues" evidence="1">
    <location>
        <begin position="25"/>
        <end position="40"/>
    </location>
</feature>
<dbReference type="EMBL" id="KQ434969">
    <property type="protein sequence ID" value="KZC12721.1"/>
    <property type="molecule type" value="Genomic_DNA"/>
</dbReference>
<gene>
    <name evidence="2" type="ORF">WN55_05323</name>
</gene>
<feature type="compositionally biased region" description="Polar residues" evidence="1">
    <location>
        <begin position="47"/>
        <end position="68"/>
    </location>
</feature>
<protein>
    <submittedName>
        <fullName evidence="2">Uncharacterized protein</fullName>
    </submittedName>
</protein>
<dbReference type="Proteomes" id="UP000076502">
    <property type="component" value="Unassembled WGS sequence"/>
</dbReference>
<feature type="compositionally biased region" description="Polar residues" evidence="1">
    <location>
        <begin position="1"/>
        <end position="11"/>
    </location>
</feature>
<proteinExistence type="predicted"/>
<reference evidence="2 3" key="1">
    <citation type="submission" date="2015-07" db="EMBL/GenBank/DDBJ databases">
        <title>The genome of Dufourea novaeangliae.</title>
        <authorList>
            <person name="Pan H."/>
            <person name="Kapheim K."/>
        </authorList>
    </citation>
    <scope>NUCLEOTIDE SEQUENCE [LARGE SCALE GENOMIC DNA]</scope>
    <source>
        <strain evidence="2">0120121106</strain>
        <tissue evidence="2">Whole body</tissue>
    </source>
</reference>
<feature type="region of interest" description="Disordered" evidence="1">
    <location>
        <begin position="1"/>
        <end position="75"/>
    </location>
</feature>
<dbReference type="AlphaFoldDB" id="A0A154PLG7"/>
<evidence type="ECO:0000313" key="3">
    <source>
        <dbReference type="Proteomes" id="UP000076502"/>
    </source>
</evidence>
<keyword evidence="3" id="KW-1185">Reference proteome</keyword>
<organism evidence="2 3">
    <name type="scientific">Dufourea novaeangliae</name>
    <name type="common">Sweat bee</name>
    <dbReference type="NCBI Taxonomy" id="178035"/>
    <lineage>
        <taxon>Eukaryota</taxon>
        <taxon>Metazoa</taxon>
        <taxon>Ecdysozoa</taxon>
        <taxon>Arthropoda</taxon>
        <taxon>Hexapoda</taxon>
        <taxon>Insecta</taxon>
        <taxon>Pterygota</taxon>
        <taxon>Neoptera</taxon>
        <taxon>Endopterygota</taxon>
        <taxon>Hymenoptera</taxon>
        <taxon>Apocrita</taxon>
        <taxon>Aculeata</taxon>
        <taxon>Apoidea</taxon>
        <taxon>Anthophila</taxon>
        <taxon>Halictidae</taxon>
        <taxon>Rophitinae</taxon>
        <taxon>Dufourea</taxon>
    </lineage>
</organism>
<evidence type="ECO:0000256" key="1">
    <source>
        <dbReference type="SAM" id="MobiDB-lite"/>
    </source>
</evidence>
<sequence>MNLPFTKQENSLPRRKLKSGALGPTNANARTLSQPTQRLQNPKEGMRQTTWSQRNNKGSARMATQKTPVPQYRTPGLTQCMARFTLR</sequence>
<name>A0A154PLG7_DUFNO</name>
<accession>A0A154PLG7</accession>